<feature type="chain" id="PRO_5047338669" description="DUF3551 domain-containing protein" evidence="1">
    <location>
        <begin position="23"/>
        <end position="88"/>
    </location>
</feature>
<name>A0ABU8BBI9_9BRAD</name>
<gene>
    <name evidence="2" type="ORF">V1286_003443</name>
</gene>
<evidence type="ECO:0000313" key="3">
    <source>
        <dbReference type="Proteomes" id="UP001364224"/>
    </source>
</evidence>
<feature type="signal peptide" evidence="1">
    <location>
        <begin position="1"/>
        <end position="22"/>
    </location>
</feature>
<dbReference type="Pfam" id="PF12071">
    <property type="entry name" value="DUF3551"/>
    <property type="match status" value="1"/>
</dbReference>
<dbReference type="Proteomes" id="UP001364224">
    <property type="component" value="Unassembled WGS sequence"/>
</dbReference>
<comment type="caution">
    <text evidence="2">The sequence shown here is derived from an EMBL/GenBank/DDBJ whole genome shotgun (WGS) entry which is preliminary data.</text>
</comment>
<evidence type="ECO:0008006" key="4">
    <source>
        <dbReference type="Google" id="ProtNLM"/>
    </source>
</evidence>
<reference evidence="2 3" key="1">
    <citation type="submission" date="2024-02" db="EMBL/GenBank/DDBJ databases">
        <title>Adaptive strategies in a cosmopolitan and abundant soil bacterium.</title>
        <authorList>
            <person name="Carini P."/>
        </authorList>
    </citation>
    <scope>NUCLEOTIDE SEQUENCE [LARGE SCALE GENOMIC DNA]</scope>
    <source>
        <strain evidence="2 3">AZCC 1608</strain>
    </source>
</reference>
<organism evidence="2 3">
    <name type="scientific">Bradyrhizobium algeriense</name>
    <dbReference type="NCBI Taxonomy" id="634784"/>
    <lineage>
        <taxon>Bacteria</taxon>
        <taxon>Pseudomonadati</taxon>
        <taxon>Pseudomonadota</taxon>
        <taxon>Alphaproteobacteria</taxon>
        <taxon>Hyphomicrobiales</taxon>
        <taxon>Nitrobacteraceae</taxon>
        <taxon>Bradyrhizobium</taxon>
    </lineage>
</organism>
<dbReference type="InterPro" id="IPR021937">
    <property type="entry name" value="DUF3551"/>
</dbReference>
<evidence type="ECO:0000313" key="2">
    <source>
        <dbReference type="EMBL" id="MEH2555914.1"/>
    </source>
</evidence>
<keyword evidence="1" id="KW-0732">Signal</keyword>
<keyword evidence="3" id="KW-1185">Reference proteome</keyword>
<proteinExistence type="predicted"/>
<dbReference type="EMBL" id="JAZHRV010000001">
    <property type="protein sequence ID" value="MEH2555914.1"/>
    <property type="molecule type" value="Genomic_DNA"/>
</dbReference>
<evidence type="ECO:0000256" key="1">
    <source>
        <dbReference type="SAM" id="SignalP"/>
    </source>
</evidence>
<sequence>MRILALAILAIGAASAAVPAQAQTYDPNYPVCLHVYGRLSYYDCTYYTLPQCNASASGRPAQCVINPYFAHASQDPSARRYKRYRNGY</sequence>
<accession>A0ABU8BBI9</accession>
<protein>
    <recommendedName>
        <fullName evidence="4">DUF3551 domain-containing protein</fullName>
    </recommendedName>
</protein>
<dbReference type="RefSeq" id="WP_334481112.1">
    <property type="nucleotide sequence ID" value="NZ_JAZHRV010000001.1"/>
</dbReference>